<evidence type="ECO:0000313" key="3">
    <source>
        <dbReference type="Proteomes" id="UP001209540"/>
    </source>
</evidence>
<reference evidence="2" key="2">
    <citation type="submission" date="2023-02" db="EMBL/GenBank/DDBJ databases">
        <authorList>
            <consortium name="DOE Joint Genome Institute"/>
            <person name="Mondo S.J."/>
            <person name="Chang Y."/>
            <person name="Wang Y."/>
            <person name="Ahrendt S."/>
            <person name="Andreopoulos W."/>
            <person name="Barry K."/>
            <person name="Beard J."/>
            <person name="Benny G.L."/>
            <person name="Blankenship S."/>
            <person name="Bonito G."/>
            <person name="Cuomo C."/>
            <person name="Desiro A."/>
            <person name="Gervers K.A."/>
            <person name="Hundley H."/>
            <person name="Kuo A."/>
            <person name="LaButti K."/>
            <person name="Lang B.F."/>
            <person name="Lipzen A."/>
            <person name="O'Donnell K."/>
            <person name="Pangilinan J."/>
            <person name="Reynolds N."/>
            <person name="Sandor L."/>
            <person name="Smith M.W."/>
            <person name="Tsang A."/>
            <person name="Grigoriev I.V."/>
            <person name="Stajich J.E."/>
            <person name="Spatafora J.W."/>
        </authorList>
    </citation>
    <scope>NUCLEOTIDE SEQUENCE</scope>
    <source>
        <strain evidence="2">RSA 2281</strain>
    </source>
</reference>
<name>A0AAD5P8L2_9FUNG</name>
<accession>A0AAD5P8L2</accession>
<dbReference type="Proteomes" id="UP001209540">
    <property type="component" value="Unassembled WGS sequence"/>
</dbReference>
<dbReference type="EMBL" id="JAIXMP010000039">
    <property type="protein sequence ID" value="KAI9248297.1"/>
    <property type="molecule type" value="Genomic_DNA"/>
</dbReference>
<comment type="caution">
    <text evidence="2">The sequence shown here is derived from an EMBL/GenBank/DDBJ whole genome shotgun (WGS) entry which is preliminary data.</text>
</comment>
<organism evidence="2 3">
    <name type="scientific">Phascolomyces articulosus</name>
    <dbReference type="NCBI Taxonomy" id="60185"/>
    <lineage>
        <taxon>Eukaryota</taxon>
        <taxon>Fungi</taxon>
        <taxon>Fungi incertae sedis</taxon>
        <taxon>Mucoromycota</taxon>
        <taxon>Mucoromycotina</taxon>
        <taxon>Mucoromycetes</taxon>
        <taxon>Mucorales</taxon>
        <taxon>Lichtheimiaceae</taxon>
        <taxon>Phascolomyces</taxon>
    </lineage>
</organism>
<dbReference type="PANTHER" id="PTHR11289">
    <property type="entry name" value="BREAST CANCER TYPE 2 SUSCEPTIBILITY PROTEIN BRCA2"/>
    <property type="match status" value="1"/>
</dbReference>
<proteinExistence type="predicted"/>
<dbReference type="InterPro" id="IPR015187">
    <property type="entry name" value="BRCA2_OB_1"/>
</dbReference>
<evidence type="ECO:0000313" key="2">
    <source>
        <dbReference type="EMBL" id="KAI9248297.1"/>
    </source>
</evidence>
<dbReference type="GO" id="GO:0006355">
    <property type="term" value="P:regulation of DNA-templated transcription"/>
    <property type="evidence" value="ECO:0007669"/>
    <property type="project" value="TreeGrafter"/>
</dbReference>
<feature type="domain" description="BRCA2 OB1" evidence="1">
    <location>
        <begin position="15"/>
        <end position="134"/>
    </location>
</feature>
<dbReference type="Gene3D" id="2.40.50.140">
    <property type="entry name" value="Nucleic acid-binding proteins"/>
    <property type="match status" value="2"/>
</dbReference>
<dbReference type="SUPFAM" id="SSF50249">
    <property type="entry name" value="Nucleic acid-binding proteins"/>
    <property type="match status" value="2"/>
</dbReference>
<dbReference type="InterPro" id="IPR012340">
    <property type="entry name" value="NA-bd_OB-fold"/>
</dbReference>
<keyword evidence="3" id="KW-1185">Reference proteome</keyword>
<dbReference type="Pfam" id="PF09103">
    <property type="entry name" value="BRCA-2_OB1"/>
    <property type="match status" value="1"/>
</dbReference>
<dbReference type="GO" id="GO:0000724">
    <property type="term" value="P:double-strand break repair via homologous recombination"/>
    <property type="evidence" value="ECO:0007669"/>
    <property type="project" value="InterPro"/>
</dbReference>
<dbReference type="AlphaFoldDB" id="A0AAD5P8L2"/>
<protein>
    <recommendedName>
        <fullName evidence="1">BRCA2 OB1 domain-containing protein</fullName>
    </recommendedName>
</protein>
<gene>
    <name evidence="2" type="ORF">BDA99DRAFT_446266</name>
</gene>
<reference evidence="2" key="1">
    <citation type="journal article" date="2022" name="IScience">
        <title>Evolution of zygomycete secretomes and the origins of terrestrial fungal ecologies.</title>
        <authorList>
            <person name="Chang Y."/>
            <person name="Wang Y."/>
            <person name="Mondo S."/>
            <person name="Ahrendt S."/>
            <person name="Andreopoulos W."/>
            <person name="Barry K."/>
            <person name="Beard J."/>
            <person name="Benny G.L."/>
            <person name="Blankenship S."/>
            <person name="Bonito G."/>
            <person name="Cuomo C."/>
            <person name="Desiro A."/>
            <person name="Gervers K.A."/>
            <person name="Hundley H."/>
            <person name="Kuo A."/>
            <person name="LaButti K."/>
            <person name="Lang B.F."/>
            <person name="Lipzen A."/>
            <person name="O'Donnell K."/>
            <person name="Pangilinan J."/>
            <person name="Reynolds N."/>
            <person name="Sandor L."/>
            <person name="Smith M.E."/>
            <person name="Tsang A."/>
            <person name="Grigoriev I.V."/>
            <person name="Stajich J.E."/>
            <person name="Spatafora J.W."/>
        </authorList>
    </citation>
    <scope>NUCLEOTIDE SEQUENCE</scope>
    <source>
        <strain evidence="2">RSA 2281</strain>
    </source>
</reference>
<dbReference type="InterPro" id="IPR015525">
    <property type="entry name" value="BRCA2"/>
</dbReference>
<dbReference type="PANTHER" id="PTHR11289:SF0">
    <property type="entry name" value="BREAST CANCER TYPE 2 SUSCEPTIBILITY PROTEIN"/>
    <property type="match status" value="1"/>
</dbReference>
<evidence type="ECO:0000259" key="1">
    <source>
        <dbReference type="Pfam" id="PF09103"/>
    </source>
</evidence>
<sequence>MCFRYEREINLGHRPVLKRVHEHDDVPAKHMVLIIADIKNMINAEGISPGARDYELVLTDGWYQIKAVTDSRMERAIARGKLVIGSKLAICGAQLGGDSQPRSPLSASSNDTYLSITTNGSRLVPWDTKLGYQKDRLIFRSLSTVFEDGGLVTAMDVIVCRKYPMMYTETLSDGTRIKRTAREEEEIRRQFSGMRMNMQREQSSPGGDLSVLPSKLENRNVSVHFKMQLCDYHCSGNKKIKQKMATLLLLNANELNHMDIQEGSRYRIFFTMPYTFLDKSNSSNNTSHLNTSSTLHLKTTHKTRWENIANVDEEKMASTLYIPRFITMTALMETLEKNSEIDIAALVIRKSFFCLL</sequence>